<dbReference type="AlphaFoldDB" id="A0A8S1QNB5"/>
<evidence type="ECO:0000313" key="1">
    <source>
        <dbReference type="EMBL" id="CAD8117109.1"/>
    </source>
</evidence>
<accession>A0A8S1QNB5</accession>
<gene>
    <name evidence="1" type="ORF">PSON_ATCC_30995.1.T1130006</name>
</gene>
<organism evidence="1 2">
    <name type="scientific">Paramecium sonneborni</name>
    <dbReference type="NCBI Taxonomy" id="65129"/>
    <lineage>
        <taxon>Eukaryota</taxon>
        <taxon>Sar</taxon>
        <taxon>Alveolata</taxon>
        <taxon>Ciliophora</taxon>
        <taxon>Intramacronucleata</taxon>
        <taxon>Oligohymenophorea</taxon>
        <taxon>Peniculida</taxon>
        <taxon>Parameciidae</taxon>
        <taxon>Paramecium</taxon>
    </lineage>
</organism>
<protein>
    <submittedName>
        <fullName evidence="1">Uncharacterized protein</fullName>
    </submittedName>
</protein>
<keyword evidence="2" id="KW-1185">Reference proteome</keyword>
<sequence length="52" mass="5986">MFKGTHNKSKYEQIGGGLYNEQAGVSRKVGKWIELSEGFQKRVRLYIQVNIV</sequence>
<dbReference type="Proteomes" id="UP000692954">
    <property type="component" value="Unassembled WGS sequence"/>
</dbReference>
<proteinExistence type="predicted"/>
<comment type="caution">
    <text evidence="1">The sequence shown here is derived from an EMBL/GenBank/DDBJ whole genome shotgun (WGS) entry which is preliminary data.</text>
</comment>
<evidence type="ECO:0000313" key="2">
    <source>
        <dbReference type="Proteomes" id="UP000692954"/>
    </source>
</evidence>
<reference evidence="1" key="1">
    <citation type="submission" date="2021-01" db="EMBL/GenBank/DDBJ databases">
        <authorList>
            <consortium name="Genoscope - CEA"/>
            <person name="William W."/>
        </authorList>
    </citation>
    <scope>NUCLEOTIDE SEQUENCE</scope>
</reference>
<dbReference type="EMBL" id="CAJJDN010000113">
    <property type="protein sequence ID" value="CAD8117109.1"/>
    <property type="molecule type" value="Genomic_DNA"/>
</dbReference>
<name>A0A8S1QNB5_9CILI</name>